<keyword evidence="4 5" id="KW-0067">ATP-binding</keyword>
<accession>A0AAP6JJD9</accession>
<dbReference type="AlphaFoldDB" id="A0AAP6JJD9"/>
<protein>
    <submittedName>
        <fullName evidence="7">Serine/threonine-protein kinase</fullName>
        <ecNumber evidence="7">2.7.11.1</ecNumber>
    </submittedName>
</protein>
<dbReference type="InterPro" id="IPR019734">
    <property type="entry name" value="TPR_rpt"/>
</dbReference>
<dbReference type="InterPro" id="IPR000719">
    <property type="entry name" value="Prot_kinase_dom"/>
</dbReference>
<evidence type="ECO:0000256" key="5">
    <source>
        <dbReference type="PROSITE-ProRule" id="PRU10141"/>
    </source>
</evidence>
<organism evidence="7 8">
    <name type="scientific">Natronospira elongata</name>
    <dbReference type="NCBI Taxonomy" id="3110268"/>
    <lineage>
        <taxon>Bacteria</taxon>
        <taxon>Pseudomonadati</taxon>
        <taxon>Pseudomonadota</taxon>
        <taxon>Gammaproteobacteria</taxon>
        <taxon>Natronospirales</taxon>
        <taxon>Natronospiraceae</taxon>
        <taxon>Natronospira</taxon>
    </lineage>
</organism>
<keyword evidence="2 5" id="KW-0547">Nucleotide-binding</keyword>
<evidence type="ECO:0000256" key="2">
    <source>
        <dbReference type="ARBA" id="ARBA00022741"/>
    </source>
</evidence>
<sequence>MKLDSATWSKVAELFDTLVELSPEQRQRFLEETAPPPPVREQLERMLHAHDHPDPLLLDESMDDIVLDMLGGRDQGLQDIPADLAGRRFGNWRARREIGRGGMSVVLAGERADGQFEKQVAIKLLAPGIVGPARQARLQSELRLLARLEHPGVAQLMDGGVSEDGLPYLVMEQVAGQPVTRYAETHGLDLPARIELFRQVAEALAYSHRQLVVHCDTKPANVLVDDEGRVRVVDFGIAALLSGDGQTSTAEEMPWCSPAYAAPEQLAGQPPAVTQDVFGLGALLYELLSGHGIRDMREATTLLMGHERSLPDTVPSPPSSLPNRVGIPPRALRGDLDAICLKALAPNPEDRYTSVDALLADLDRWAGHRPLAAVSGGTAYRLAKWLRRNRLPAVATASVSLALLIGSGVALWQAHEARSATEMERQASARAEAALADAEQALARSRALREFLLGLFRDAQPDRPREQLPDSEALVALGAERALNEDSAPPGERYEMLMAIAQLYMAESRHDDAEPLLETALEISHQEESLGADELARTLAQLAILHQERGHLGEAERLLNLAEVAVATETVDWETAAAVRTRRAWVLSGLGRYEDALAILEPLNAELDQREGVSPRVRGDIKRDLGSAYRLKGNLEAALDMRRQEAQIYREGFGEESLDYALAQSNMAIIMHSMGDFDGAEAHLRRALELQERIFEGAHIYPAIARANLALMIFHQGRFDEALELTTEAALERAEAIGRDPEEFERLYYQRGTMLASMQRWSEAKPQLRRARSLYLELDGVDPGVVAIIKALLAMANCYDGQTEAGSDWLRAADRMVEGELPGNPHQRNTLLTGRAVCAFKREDMDTALAYLDQALDGAGHVGRFGEDALRKVLRARVLHALGRPEEALSDLEEAEALFEEYGFTEHPHLSRVQAARETLFPDH</sequence>
<comment type="caution">
    <text evidence="7">The sequence shown here is derived from an EMBL/GenBank/DDBJ whole genome shotgun (WGS) entry which is preliminary data.</text>
</comment>
<feature type="binding site" evidence="5">
    <location>
        <position position="123"/>
    </location>
    <ligand>
        <name>ATP</name>
        <dbReference type="ChEBI" id="CHEBI:30616"/>
    </ligand>
</feature>
<keyword evidence="1 7" id="KW-0808">Transferase</keyword>
<dbReference type="InterPro" id="IPR011717">
    <property type="entry name" value="TPR-4"/>
</dbReference>
<gene>
    <name evidence="7" type="ORF">VCB98_12400</name>
</gene>
<name>A0AAP6JJD9_9GAMM</name>
<dbReference type="RefSeq" id="WP_346053004.1">
    <property type="nucleotide sequence ID" value="NZ_JAYGII010000043.1"/>
</dbReference>
<dbReference type="Pfam" id="PF00069">
    <property type="entry name" value="Pkinase"/>
    <property type="match status" value="1"/>
</dbReference>
<keyword evidence="8" id="KW-1185">Reference proteome</keyword>
<evidence type="ECO:0000313" key="7">
    <source>
        <dbReference type="EMBL" id="MEA5446619.1"/>
    </source>
</evidence>
<dbReference type="SMART" id="SM00028">
    <property type="entry name" value="TPR"/>
    <property type="match status" value="7"/>
</dbReference>
<reference evidence="7 8" key="1">
    <citation type="submission" date="2023-12" db="EMBL/GenBank/DDBJ databases">
        <title>Whole-genome sequencing of halo(alkali)philic microorganisms from hypersaline lakes.</title>
        <authorList>
            <person name="Sorokin D.Y."/>
            <person name="Merkel A.Y."/>
            <person name="Messina E."/>
            <person name="Yakimov M."/>
        </authorList>
    </citation>
    <scope>NUCLEOTIDE SEQUENCE [LARGE SCALE GENOMIC DNA]</scope>
    <source>
        <strain evidence="7 8">AB-CW1</strain>
    </source>
</reference>
<dbReference type="Gene3D" id="1.25.40.10">
    <property type="entry name" value="Tetratricopeptide repeat domain"/>
    <property type="match status" value="3"/>
</dbReference>
<evidence type="ECO:0000313" key="8">
    <source>
        <dbReference type="Proteomes" id="UP001302316"/>
    </source>
</evidence>
<dbReference type="PROSITE" id="PS50011">
    <property type="entry name" value="PROTEIN_KINASE_DOM"/>
    <property type="match status" value="1"/>
</dbReference>
<feature type="domain" description="Protein kinase" evidence="6">
    <location>
        <begin position="92"/>
        <end position="371"/>
    </location>
</feature>
<dbReference type="SUPFAM" id="SSF48452">
    <property type="entry name" value="TPR-like"/>
    <property type="match status" value="3"/>
</dbReference>
<dbReference type="PANTHER" id="PTHR43289">
    <property type="entry name" value="MITOGEN-ACTIVATED PROTEIN KINASE KINASE KINASE 20-RELATED"/>
    <property type="match status" value="1"/>
</dbReference>
<evidence type="ECO:0000256" key="3">
    <source>
        <dbReference type="ARBA" id="ARBA00022777"/>
    </source>
</evidence>
<dbReference type="InterPro" id="IPR011990">
    <property type="entry name" value="TPR-like_helical_dom_sf"/>
</dbReference>
<dbReference type="SUPFAM" id="SSF56112">
    <property type="entry name" value="Protein kinase-like (PK-like)"/>
    <property type="match status" value="1"/>
</dbReference>
<dbReference type="InterPro" id="IPR017441">
    <property type="entry name" value="Protein_kinase_ATP_BS"/>
</dbReference>
<dbReference type="InterPro" id="IPR011009">
    <property type="entry name" value="Kinase-like_dom_sf"/>
</dbReference>
<dbReference type="Pfam" id="PF07721">
    <property type="entry name" value="TPR_4"/>
    <property type="match status" value="2"/>
</dbReference>
<dbReference type="PROSITE" id="PS00107">
    <property type="entry name" value="PROTEIN_KINASE_ATP"/>
    <property type="match status" value="1"/>
</dbReference>
<dbReference type="Gene3D" id="3.30.200.20">
    <property type="entry name" value="Phosphorylase Kinase, domain 1"/>
    <property type="match status" value="1"/>
</dbReference>
<dbReference type="GO" id="GO:0042802">
    <property type="term" value="F:identical protein binding"/>
    <property type="evidence" value="ECO:0007669"/>
    <property type="project" value="InterPro"/>
</dbReference>
<dbReference type="CDD" id="cd14014">
    <property type="entry name" value="STKc_PknB_like"/>
    <property type="match status" value="1"/>
</dbReference>
<dbReference type="Gene3D" id="1.10.510.10">
    <property type="entry name" value="Transferase(Phosphotransferase) domain 1"/>
    <property type="match status" value="1"/>
</dbReference>
<dbReference type="EMBL" id="JAYGII010000043">
    <property type="protein sequence ID" value="MEA5446619.1"/>
    <property type="molecule type" value="Genomic_DNA"/>
</dbReference>
<keyword evidence="3 7" id="KW-0418">Kinase</keyword>
<proteinExistence type="predicted"/>
<dbReference type="Pfam" id="PF13424">
    <property type="entry name" value="TPR_12"/>
    <property type="match status" value="2"/>
</dbReference>
<dbReference type="EC" id="2.7.11.1" evidence="7"/>
<dbReference type="GO" id="GO:0004674">
    <property type="term" value="F:protein serine/threonine kinase activity"/>
    <property type="evidence" value="ECO:0007669"/>
    <property type="project" value="UniProtKB-EC"/>
</dbReference>
<evidence type="ECO:0000259" key="6">
    <source>
        <dbReference type="PROSITE" id="PS50011"/>
    </source>
</evidence>
<dbReference type="Proteomes" id="UP001302316">
    <property type="component" value="Unassembled WGS sequence"/>
</dbReference>
<dbReference type="GO" id="GO:0005524">
    <property type="term" value="F:ATP binding"/>
    <property type="evidence" value="ECO:0007669"/>
    <property type="project" value="UniProtKB-UniRule"/>
</dbReference>
<dbReference type="PANTHER" id="PTHR43289:SF34">
    <property type="entry name" value="SERINE_THREONINE-PROTEIN KINASE YBDM-RELATED"/>
    <property type="match status" value="1"/>
</dbReference>
<evidence type="ECO:0000256" key="1">
    <source>
        <dbReference type="ARBA" id="ARBA00022679"/>
    </source>
</evidence>
<evidence type="ECO:0000256" key="4">
    <source>
        <dbReference type="ARBA" id="ARBA00022840"/>
    </source>
</evidence>